<dbReference type="SUPFAM" id="SSF52047">
    <property type="entry name" value="RNI-like"/>
    <property type="match status" value="1"/>
</dbReference>
<dbReference type="InterPro" id="IPR057207">
    <property type="entry name" value="FBXL15_LRR"/>
</dbReference>
<proteinExistence type="predicted"/>
<dbReference type="Proteomes" id="UP001165120">
    <property type="component" value="Unassembled WGS sequence"/>
</dbReference>
<dbReference type="AlphaFoldDB" id="A0A9W6T4E3"/>
<dbReference type="GO" id="GO:0019005">
    <property type="term" value="C:SCF ubiquitin ligase complex"/>
    <property type="evidence" value="ECO:0007669"/>
    <property type="project" value="TreeGrafter"/>
</dbReference>
<dbReference type="EMBL" id="BSXN01002297">
    <property type="protein sequence ID" value="GME76187.1"/>
    <property type="molecule type" value="Genomic_DNA"/>
</dbReference>
<organism evidence="2 3">
    <name type="scientific">Candida boidinii</name>
    <name type="common">Yeast</name>
    <dbReference type="NCBI Taxonomy" id="5477"/>
    <lineage>
        <taxon>Eukaryota</taxon>
        <taxon>Fungi</taxon>
        <taxon>Dikarya</taxon>
        <taxon>Ascomycota</taxon>
        <taxon>Saccharomycotina</taxon>
        <taxon>Pichiomycetes</taxon>
        <taxon>Pichiales</taxon>
        <taxon>Pichiaceae</taxon>
        <taxon>Ogataea</taxon>
        <taxon>Ogataea/Candida clade</taxon>
    </lineage>
</organism>
<dbReference type="GO" id="GO:0031146">
    <property type="term" value="P:SCF-dependent proteasomal ubiquitin-dependent protein catabolic process"/>
    <property type="evidence" value="ECO:0007669"/>
    <property type="project" value="TreeGrafter"/>
</dbReference>
<reference evidence="2" key="1">
    <citation type="submission" date="2023-04" db="EMBL/GenBank/DDBJ databases">
        <title>Candida boidinii NBRC 10035.</title>
        <authorList>
            <person name="Ichikawa N."/>
            <person name="Sato H."/>
            <person name="Tonouchi N."/>
        </authorList>
    </citation>
    <scope>NUCLEOTIDE SEQUENCE</scope>
    <source>
        <strain evidence="2">NBRC 10035</strain>
    </source>
</reference>
<accession>A0A9W6T4E3</accession>
<evidence type="ECO:0000313" key="2">
    <source>
        <dbReference type="EMBL" id="GME76187.1"/>
    </source>
</evidence>
<keyword evidence="3" id="KW-1185">Reference proteome</keyword>
<sequence length="368" mass="42493">MTNTTQRFVSTNSIQSGLSLKTTTQGNVPSNNTNNLFNCLMVNKLWYKITLEILYQNLHFDTEIKLKNFNNHFSNSYSNDFKIHPKSLVLHKLKDIKQSDIDLISSKINPMDLKWIEFYICPKVLPSIELFTISNSILDKLEKIVLPGSKLIDDNYLKIISENCLNLKILDIRACELITDSGIYHIGNNCPNLEVLNIGRHSRGELISDYGISSIIRNTNIKTLGLAGCGITNRTLWELAIIKGSQIERLSLNNCWKLNDNGLSKILKFDYLVKLSVLEIRNCYKLTEFKNFVEFKRRQKSKRKINILIECCDLLQRKFKDAELKLDLEISSRIFNDISEWINDDSNNEDLPYSNLIKFNSNNSIRNL</sequence>
<comment type="caution">
    <text evidence="2">The sequence shown here is derived from an EMBL/GenBank/DDBJ whole genome shotgun (WGS) entry which is preliminary data.</text>
</comment>
<dbReference type="InterPro" id="IPR006553">
    <property type="entry name" value="Leu-rich_rpt_Cys-con_subtyp"/>
</dbReference>
<dbReference type="SMART" id="SM00367">
    <property type="entry name" value="LRR_CC"/>
    <property type="match status" value="4"/>
</dbReference>
<name>A0A9W6T4E3_CANBO</name>
<evidence type="ECO:0000259" key="1">
    <source>
        <dbReference type="Pfam" id="PF25372"/>
    </source>
</evidence>
<dbReference type="Pfam" id="PF25372">
    <property type="entry name" value="DUF7885"/>
    <property type="match status" value="1"/>
</dbReference>
<dbReference type="Gene3D" id="3.80.10.10">
    <property type="entry name" value="Ribonuclease Inhibitor"/>
    <property type="match status" value="2"/>
</dbReference>
<protein>
    <submittedName>
        <fullName evidence="2">Unnamed protein product</fullName>
    </submittedName>
</protein>
<dbReference type="PANTHER" id="PTHR13318:SF95">
    <property type="entry name" value="F-BOX PROTEIN YLR352W"/>
    <property type="match status" value="1"/>
</dbReference>
<gene>
    <name evidence="2" type="ORF">Cboi02_000508300</name>
</gene>
<dbReference type="PANTHER" id="PTHR13318">
    <property type="entry name" value="PARTNER OF PAIRED, ISOFORM B-RELATED"/>
    <property type="match status" value="1"/>
</dbReference>
<dbReference type="InterPro" id="IPR032675">
    <property type="entry name" value="LRR_dom_sf"/>
</dbReference>
<evidence type="ECO:0000313" key="3">
    <source>
        <dbReference type="Proteomes" id="UP001165120"/>
    </source>
</evidence>
<feature type="domain" description="F-box/LRR-repeat protein 15-like leucin rich repeat" evidence="1">
    <location>
        <begin position="189"/>
        <end position="276"/>
    </location>
</feature>